<name>A0A0G4KFZ6_VERLO</name>
<sequence length="143" mass="15949">VKYSMRKVATEAWLSKSGKAGGEACTSIDIIHVRQPGLTTYHTRDQNRYIPPQCGPRRCLRRCTMDSPRSHLGSPGGPLNPITPDRANRESTFMASLRSDLRSSPVHDKRILPEFVLERDDLQVREVQVDATDAVEVIAALIP</sequence>
<proteinExistence type="predicted"/>
<feature type="non-terminal residue" evidence="2">
    <location>
        <position position="1"/>
    </location>
</feature>
<evidence type="ECO:0000313" key="3">
    <source>
        <dbReference type="Proteomes" id="UP000045706"/>
    </source>
</evidence>
<dbReference type="EMBL" id="CVQI01000003">
    <property type="protein sequence ID" value="CRJ88947.1"/>
    <property type="molecule type" value="Genomic_DNA"/>
</dbReference>
<accession>A0A0G4KFZ6</accession>
<protein>
    <submittedName>
        <fullName evidence="2">Uncharacterized protein</fullName>
    </submittedName>
</protein>
<reference evidence="3" key="1">
    <citation type="submission" date="2015-05" db="EMBL/GenBank/DDBJ databases">
        <authorList>
            <person name="Fogelqvist Johan"/>
        </authorList>
    </citation>
    <scope>NUCLEOTIDE SEQUENCE [LARGE SCALE GENOMIC DNA]</scope>
</reference>
<gene>
    <name evidence="2" type="ORF">BN1723_008407</name>
</gene>
<evidence type="ECO:0000313" key="2">
    <source>
        <dbReference type="EMBL" id="CRJ88947.1"/>
    </source>
</evidence>
<feature type="region of interest" description="Disordered" evidence="1">
    <location>
        <begin position="65"/>
        <end position="87"/>
    </location>
</feature>
<organism evidence="2 3">
    <name type="scientific">Verticillium longisporum</name>
    <name type="common">Verticillium dahliae var. longisporum</name>
    <dbReference type="NCBI Taxonomy" id="100787"/>
    <lineage>
        <taxon>Eukaryota</taxon>
        <taxon>Fungi</taxon>
        <taxon>Dikarya</taxon>
        <taxon>Ascomycota</taxon>
        <taxon>Pezizomycotina</taxon>
        <taxon>Sordariomycetes</taxon>
        <taxon>Hypocreomycetidae</taxon>
        <taxon>Glomerellales</taxon>
        <taxon>Plectosphaerellaceae</taxon>
        <taxon>Verticillium</taxon>
    </lineage>
</organism>
<evidence type="ECO:0000256" key="1">
    <source>
        <dbReference type="SAM" id="MobiDB-lite"/>
    </source>
</evidence>
<dbReference type="AlphaFoldDB" id="A0A0G4KFZ6"/>
<dbReference type="Proteomes" id="UP000045706">
    <property type="component" value="Unassembled WGS sequence"/>
</dbReference>